<evidence type="ECO:0000256" key="1">
    <source>
        <dbReference type="SAM" id="Phobius"/>
    </source>
</evidence>
<dbReference type="Proteomes" id="UP001363010">
    <property type="component" value="Unassembled WGS sequence"/>
</dbReference>
<dbReference type="Pfam" id="PF10136">
    <property type="entry name" value="SpecificRecomb"/>
    <property type="match status" value="1"/>
</dbReference>
<gene>
    <name evidence="2" type="ORF">WKW80_18695</name>
</gene>
<name>A0ABU8W480_9BURK</name>
<feature type="transmembrane region" description="Helical" evidence="1">
    <location>
        <begin position="599"/>
        <end position="627"/>
    </location>
</feature>
<keyword evidence="1" id="KW-0472">Membrane</keyword>
<proteinExistence type="predicted"/>
<reference evidence="2 3" key="1">
    <citation type="submission" date="2024-03" db="EMBL/GenBank/DDBJ databases">
        <title>Novel species of the genus Variovorax.</title>
        <authorList>
            <person name="Liu Q."/>
            <person name="Xin Y.-H."/>
        </authorList>
    </citation>
    <scope>NUCLEOTIDE SEQUENCE [LARGE SCALE GENOMIC DNA]</scope>
    <source>
        <strain evidence="2 3">KACC 18501</strain>
    </source>
</reference>
<sequence length="659" mass="71807">MTGSASTNDLDTLLHRLDPQASLAQRHIWMLDVFSWIRGDASSPTAATERVEQFLDAVEARPEIYERLREWWLVFGRTVDLTSLLAEHGIPTRGAFLSELVERLRRKLLPGTPETTDASSLMRLALPEESDAAWIQQLDIGLLGRIGKLAPQDLIDGAPRWQHRILDAVTFCASQVVATGFSAELRAGMSESVRASESFHALMPDLDALREEVVRQPRNPEALQAAFIALRNRLEACRAAAGSVYAHLDDNGISVGLVFKLRQLRARLVRIRDLLDCLLSDQHQRAIAHLLARLVAAGGEPSSIRNLISNSSSLLAAKVAERSAEVGEHYITRNRPEYRGMLLSAAGGGFITAFTVMLKFGWLALALALTAFWTGFGVGVLYALSFIVIQFAHATLATKQPAMTAPAMAARLKDLDSAGAIDSFVDEVANLVRSQVAAVVGNVFLVAPTALLLHVLLARVFGVQVIDEHHAHEILHSLRIYGTLVPMAAATGVVLFASSLVAGWTENFFVLHRIDSAIRYNPRITAMLGVARAQRWARFLRAHISGLAANISLGMMMGLVPVTMAFFGVPLETPHVTLSTGQIAVAAATIGPEVLKSSLLWWSVAAIPVIGLLNVGVSFFCAFRLALRAHNVSRVDRARIRAAIGARLRTRPMSFLLPE</sequence>
<dbReference type="InterPro" id="IPR011385">
    <property type="entry name" value="Site-sp_rcmbase"/>
</dbReference>
<organism evidence="2 3">
    <name type="scientific">Variovorax humicola</name>
    <dbReference type="NCBI Taxonomy" id="1769758"/>
    <lineage>
        <taxon>Bacteria</taxon>
        <taxon>Pseudomonadati</taxon>
        <taxon>Pseudomonadota</taxon>
        <taxon>Betaproteobacteria</taxon>
        <taxon>Burkholderiales</taxon>
        <taxon>Comamonadaceae</taxon>
        <taxon>Variovorax</taxon>
    </lineage>
</organism>
<feature type="transmembrane region" description="Helical" evidence="1">
    <location>
        <begin position="547"/>
        <end position="569"/>
    </location>
</feature>
<keyword evidence="1" id="KW-1133">Transmembrane helix</keyword>
<dbReference type="RefSeq" id="WP_340365066.1">
    <property type="nucleotide sequence ID" value="NZ_JBBKZV010000011.1"/>
</dbReference>
<evidence type="ECO:0000313" key="3">
    <source>
        <dbReference type="Proteomes" id="UP001363010"/>
    </source>
</evidence>
<protein>
    <submittedName>
        <fullName evidence="2">Site-specific recombinase</fullName>
    </submittedName>
</protein>
<feature type="transmembrane region" description="Helical" evidence="1">
    <location>
        <begin position="436"/>
        <end position="460"/>
    </location>
</feature>
<evidence type="ECO:0000313" key="2">
    <source>
        <dbReference type="EMBL" id="MEJ8824031.1"/>
    </source>
</evidence>
<accession>A0ABU8W480</accession>
<feature type="transmembrane region" description="Helical" evidence="1">
    <location>
        <begin position="364"/>
        <end position="389"/>
    </location>
</feature>
<dbReference type="PIRSF" id="PIRSF015380">
    <property type="entry name" value="Site-sp_rcmb"/>
    <property type="match status" value="1"/>
</dbReference>
<feature type="transmembrane region" description="Helical" evidence="1">
    <location>
        <begin position="480"/>
        <end position="504"/>
    </location>
</feature>
<comment type="caution">
    <text evidence="2">The sequence shown here is derived from an EMBL/GenBank/DDBJ whole genome shotgun (WGS) entry which is preliminary data.</text>
</comment>
<dbReference type="EMBL" id="JBBKZV010000011">
    <property type="protein sequence ID" value="MEJ8824031.1"/>
    <property type="molecule type" value="Genomic_DNA"/>
</dbReference>
<keyword evidence="1" id="KW-0812">Transmembrane</keyword>
<keyword evidence="3" id="KW-1185">Reference proteome</keyword>
<feature type="transmembrane region" description="Helical" evidence="1">
    <location>
        <begin position="340"/>
        <end position="358"/>
    </location>
</feature>